<proteinExistence type="predicted"/>
<dbReference type="PROSITE" id="PS51257">
    <property type="entry name" value="PROKAR_LIPOPROTEIN"/>
    <property type="match status" value="1"/>
</dbReference>
<protein>
    <submittedName>
        <fullName evidence="1">Uncharacterized protein</fullName>
    </submittedName>
</protein>
<sequence length="87" mass="10175">MLYIGKRFTSLLLWYNPLPAGGSCGFEPCQSRRIQYINSPYRSYTLLCLKLMDYIGANPINSKVFLSQQLRIVFPYLKKLVQFRKGF</sequence>
<dbReference type="AlphaFoldDB" id="A0A178UDB1"/>
<dbReference type="Proteomes" id="UP000078284">
    <property type="component" value="Chromosome 5"/>
</dbReference>
<evidence type="ECO:0000313" key="2">
    <source>
        <dbReference type="Proteomes" id="UP000078284"/>
    </source>
</evidence>
<organism evidence="1 2">
    <name type="scientific">Arabidopsis thaliana</name>
    <name type="common">Mouse-ear cress</name>
    <dbReference type="NCBI Taxonomy" id="3702"/>
    <lineage>
        <taxon>Eukaryota</taxon>
        <taxon>Viridiplantae</taxon>
        <taxon>Streptophyta</taxon>
        <taxon>Embryophyta</taxon>
        <taxon>Tracheophyta</taxon>
        <taxon>Spermatophyta</taxon>
        <taxon>Magnoliopsida</taxon>
        <taxon>eudicotyledons</taxon>
        <taxon>Gunneridae</taxon>
        <taxon>Pentapetalae</taxon>
        <taxon>rosids</taxon>
        <taxon>malvids</taxon>
        <taxon>Brassicales</taxon>
        <taxon>Brassicaceae</taxon>
        <taxon>Camelineae</taxon>
        <taxon>Arabidopsis</taxon>
    </lineage>
</organism>
<reference evidence="2" key="1">
    <citation type="journal article" date="2016" name="Proc. Natl. Acad. Sci. U.S.A.">
        <title>Chromosome-level assembly of Arabidopsis thaliana Ler reveals the extent of translocation and inversion polymorphisms.</title>
        <authorList>
            <person name="Zapata L."/>
            <person name="Ding J."/>
            <person name="Willing E.M."/>
            <person name="Hartwig B."/>
            <person name="Bezdan D."/>
            <person name="Jiao W.B."/>
            <person name="Patel V."/>
            <person name="Velikkakam James G."/>
            <person name="Koornneef M."/>
            <person name="Ossowski S."/>
            <person name="Schneeberger K."/>
        </authorList>
    </citation>
    <scope>NUCLEOTIDE SEQUENCE [LARGE SCALE GENOMIC DNA]</scope>
    <source>
        <strain evidence="2">cv. Landsberg erecta</strain>
    </source>
</reference>
<comment type="caution">
    <text evidence="1">The sequence shown here is derived from an EMBL/GenBank/DDBJ whole genome shotgun (WGS) entry which is preliminary data.</text>
</comment>
<evidence type="ECO:0000313" key="1">
    <source>
        <dbReference type="EMBL" id="OAO91768.1"/>
    </source>
</evidence>
<dbReference type="EMBL" id="LUHQ01000005">
    <property type="protein sequence ID" value="OAO91768.1"/>
    <property type="molecule type" value="Genomic_DNA"/>
</dbReference>
<accession>A0A178UDB1</accession>
<gene>
    <name evidence="1" type="ordered locus">AXX17_At5g31240</name>
</gene>
<name>A0A178UDB1_ARATH</name>